<dbReference type="Pfam" id="PF18962">
    <property type="entry name" value="Por_Secre_tail"/>
    <property type="match status" value="1"/>
</dbReference>
<feature type="domain" description="Secretion system C-terminal sorting" evidence="3">
    <location>
        <begin position="396"/>
        <end position="475"/>
    </location>
</feature>
<evidence type="ECO:0000256" key="2">
    <source>
        <dbReference type="SAM" id="SignalP"/>
    </source>
</evidence>
<accession>A0A328BLY1</accession>
<gene>
    <name evidence="4" type="ORF">DLM85_12350</name>
</gene>
<organism evidence="4 5">
    <name type="scientific">Hymenobacter edaphi</name>
    <dbReference type="NCBI Taxonomy" id="2211146"/>
    <lineage>
        <taxon>Bacteria</taxon>
        <taxon>Pseudomonadati</taxon>
        <taxon>Bacteroidota</taxon>
        <taxon>Cytophagia</taxon>
        <taxon>Cytophagales</taxon>
        <taxon>Hymenobacteraceae</taxon>
        <taxon>Hymenobacter</taxon>
    </lineage>
</organism>
<feature type="signal peptide" evidence="2">
    <location>
        <begin position="1"/>
        <end position="18"/>
    </location>
</feature>
<dbReference type="EMBL" id="QHKM01000003">
    <property type="protein sequence ID" value="RAK66986.1"/>
    <property type="molecule type" value="Genomic_DNA"/>
</dbReference>
<sequence length="477" mass="52445">MRFSLLVLGLLSGSALQAQSIPASSWPQLAGRPDSTTATGQQQRTTTAVTVPGRSMNYSWNTSSRTWTPTVMRTTTYDAAAQPLVVQDADSATQVPTSRRQYTYTTSGLVGTVLAEIWNSSGSYTPTTLNTYTYDAQGHVIHSLAQTWQNGAWQNNNRILISWDVQGRQTERTSATWTNNAWLIRSGTRNTYRYAPSGSVLEITTAGWNTLTSTFDLQSRQLFTYGTNPQQWTNSIIQFMTAGTYVNYVRQNNAQYDAQGRQTYLEFDSWTAGAWQLSSRNTTTYAPTGPGQEIFSENLVGSSWVNGSRVFFSYDANGNATGQYSEQWRNNAWVPSSGQRYLLRYNAGNVVDQRVVQEANTSTGVFVNSTKERYSSFQMITLAAKPTARLQAAVSLYPNPAAAGQAATLLVKGLREQQAPATIEVLNGLGQVVHTRQERVQQGRIEAQLGLGSLPAGLYTVRVQTGEGVVAKSLICQ</sequence>
<evidence type="ECO:0000256" key="1">
    <source>
        <dbReference type="SAM" id="MobiDB-lite"/>
    </source>
</evidence>
<evidence type="ECO:0000313" key="5">
    <source>
        <dbReference type="Proteomes" id="UP000248553"/>
    </source>
</evidence>
<dbReference type="NCBIfam" id="TIGR04183">
    <property type="entry name" value="Por_Secre_tail"/>
    <property type="match status" value="1"/>
</dbReference>
<feature type="region of interest" description="Disordered" evidence="1">
    <location>
        <begin position="27"/>
        <end position="46"/>
    </location>
</feature>
<reference evidence="5" key="1">
    <citation type="submission" date="2018-05" db="EMBL/GenBank/DDBJ databases">
        <authorList>
            <person name="Nie L."/>
        </authorList>
    </citation>
    <scope>NUCLEOTIDE SEQUENCE [LARGE SCALE GENOMIC DNA]</scope>
    <source>
        <strain evidence="5">NL</strain>
    </source>
</reference>
<comment type="caution">
    <text evidence="4">The sequence shown here is derived from an EMBL/GenBank/DDBJ whole genome shotgun (WGS) entry which is preliminary data.</text>
</comment>
<name>A0A328BLY1_9BACT</name>
<dbReference type="Proteomes" id="UP000248553">
    <property type="component" value="Unassembled WGS sequence"/>
</dbReference>
<evidence type="ECO:0000313" key="4">
    <source>
        <dbReference type="EMBL" id="RAK66986.1"/>
    </source>
</evidence>
<feature type="chain" id="PRO_5016408397" description="Secretion system C-terminal sorting domain-containing protein" evidence="2">
    <location>
        <begin position="19"/>
        <end position="477"/>
    </location>
</feature>
<feature type="compositionally biased region" description="Low complexity" evidence="1">
    <location>
        <begin position="36"/>
        <end position="46"/>
    </location>
</feature>
<proteinExistence type="predicted"/>
<dbReference type="AlphaFoldDB" id="A0A328BLY1"/>
<dbReference type="OrthoDB" id="863842at2"/>
<dbReference type="RefSeq" id="WP_111478407.1">
    <property type="nucleotide sequence ID" value="NZ_QHKM01000003.1"/>
</dbReference>
<keyword evidence="5" id="KW-1185">Reference proteome</keyword>
<dbReference type="Gene3D" id="2.40.128.720">
    <property type="match status" value="3"/>
</dbReference>
<protein>
    <recommendedName>
        <fullName evidence="3">Secretion system C-terminal sorting domain-containing protein</fullName>
    </recommendedName>
</protein>
<dbReference type="InterPro" id="IPR026444">
    <property type="entry name" value="Secre_tail"/>
</dbReference>
<evidence type="ECO:0000259" key="3">
    <source>
        <dbReference type="Pfam" id="PF18962"/>
    </source>
</evidence>
<keyword evidence="2" id="KW-0732">Signal</keyword>